<dbReference type="InterPro" id="IPR003961">
    <property type="entry name" value="FN3_dom"/>
</dbReference>
<dbReference type="Proteomes" id="UP000324376">
    <property type="component" value="Unassembled WGS sequence"/>
</dbReference>
<dbReference type="Gene3D" id="2.60.40.1120">
    <property type="entry name" value="Carboxypeptidase-like, regulatory domain"/>
    <property type="match status" value="1"/>
</dbReference>
<dbReference type="Gene3D" id="2.120.10.30">
    <property type="entry name" value="TolB, C-terminal domain"/>
    <property type="match status" value="1"/>
</dbReference>
<name>A0A5S5C4P7_9FLAO</name>
<dbReference type="AlphaFoldDB" id="A0A5S5C4P7"/>
<evidence type="ECO:0000313" key="2">
    <source>
        <dbReference type="Proteomes" id="UP000324376"/>
    </source>
</evidence>
<dbReference type="Pfam" id="PF13620">
    <property type="entry name" value="CarboxypepD_reg"/>
    <property type="match status" value="1"/>
</dbReference>
<dbReference type="InterPro" id="IPR011042">
    <property type="entry name" value="6-blade_b-propeller_TolB-like"/>
</dbReference>
<evidence type="ECO:0000313" key="1">
    <source>
        <dbReference type="EMBL" id="TYP73578.1"/>
    </source>
</evidence>
<keyword evidence="1" id="KW-0645">Protease</keyword>
<dbReference type="CDD" id="cd00063">
    <property type="entry name" value="FN3"/>
    <property type="match status" value="1"/>
</dbReference>
<keyword evidence="1" id="KW-0378">Hydrolase</keyword>
<dbReference type="InterPro" id="IPR013784">
    <property type="entry name" value="Carb-bd-like_fold"/>
</dbReference>
<dbReference type="InterPro" id="IPR013783">
    <property type="entry name" value="Ig-like_fold"/>
</dbReference>
<dbReference type="Gene3D" id="2.60.40.10">
    <property type="entry name" value="Immunoglobulins"/>
    <property type="match status" value="1"/>
</dbReference>
<comment type="caution">
    <text evidence="1">The sequence shown here is derived from an EMBL/GenBank/DDBJ whole genome shotgun (WGS) entry which is preliminary data.</text>
</comment>
<dbReference type="InterPro" id="IPR036116">
    <property type="entry name" value="FN3_sf"/>
</dbReference>
<dbReference type="EMBL" id="VNHU01000005">
    <property type="protein sequence ID" value="TYP73578.1"/>
    <property type="molecule type" value="Genomic_DNA"/>
</dbReference>
<reference evidence="1 2" key="1">
    <citation type="submission" date="2019-07" db="EMBL/GenBank/DDBJ databases">
        <title>Genomic Encyclopedia of Archaeal and Bacterial Type Strains, Phase II (KMG-II): from individual species to whole genera.</title>
        <authorList>
            <person name="Goeker M."/>
        </authorList>
    </citation>
    <scope>NUCLEOTIDE SEQUENCE [LARGE SCALE GENOMIC DNA]</scope>
    <source>
        <strain evidence="1 2">DSM 17527</strain>
    </source>
</reference>
<dbReference type="SUPFAM" id="SSF49265">
    <property type="entry name" value="Fibronectin type III"/>
    <property type="match status" value="1"/>
</dbReference>
<dbReference type="SUPFAM" id="SSF69304">
    <property type="entry name" value="Tricorn protease N-terminal domain"/>
    <property type="match status" value="1"/>
</dbReference>
<dbReference type="SUPFAM" id="SSF49452">
    <property type="entry name" value="Starch-binding domain-like"/>
    <property type="match status" value="1"/>
</dbReference>
<dbReference type="RefSeq" id="WP_148782681.1">
    <property type="nucleotide sequence ID" value="NZ_VNHU01000005.1"/>
</dbReference>
<proteinExistence type="predicted"/>
<organism evidence="1 2">
    <name type="scientific">Aquimarina intermedia</name>
    <dbReference type="NCBI Taxonomy" id="350814"/>
    <lineage>
        <taxon>Bacteria</taxon>
        <taxon>Pseudomonadati</taxon>
        <taxon>Bacteroidota</taxon>
        <taxon>Flavobacteriia</taxon>
        <taxon>Flavobacteriales</taxon>
        <taxon>Flavobacteriaceae</taxon>
        <taxon>Aquimarina</taxon>
    </lineage>
</organism>
<dbReference type="GO" id="GO:0004180">
    <property type="term" value="F:carboxypeptidase activity"/>
    <property type="evidence" value="ECO:0007669"/>
    <property type="project" value="UniProtKB-KW"/>
</dbReference>
<dbReference type="PROSITE" id="PS51257">
    <property type="entry name" value="PROKAR_LIPOPROTEIN"/>
    <property type="match status" value="1"/>
</dbReference>
<dbReference type="GO" id="GO:0030246">
    <property type="term" value="F:carbohydrate binding"/>
    <property type="evidence" value="ECO:0007669"/>
    <property type="project" value="InterPro"/>
</dbReference>
<dbReference type="OrthoDB" id="9815657at2"/>
<keyword evidence="2" id="KW-1185">Reference proteome</keyword>
<sequence length="496" mass="54052">MKIFYSILVCITLYSIMSCSEDTIELEGLGAVKGKVVAVNTNEPLENVKISTNPSTSTVFSDKDGNYVIENIPTGDYSISAQREGLLAEFEAISVLTDKTLEVVFEMDVETAANRPPNAAKLVTPPDNATDQPVEVQLIWSGSDPDKEDVLEYTLSLRNDQNDTVAYFEEIKDTTYTVTGLIYGAKYFWQVTTTDAINDPVNSETFAFTIATASNNRIVFSRLVEGNSVIYSVDEAGENPIRLTSLSKNSFRPRRNVQNGKIAYLQSVGSQVHLFTMSLDGSNQKQITSQVPVVGFNLEEVDFSWDQNGAKLLYPNQDKLYEINNDGSGLAERFQTTNGNVITEIDVYEAGDITALKTNNLEGYNVEIFTIDASGTVLTTVVSGVAGAAGGINLSVGGNLLLFSRDVSAFESSSYRQLDTRLFVYNFADSTTTDISSDKPAGTNDLDARFSPNEVSVILTNTSNDGLSMKNIQTLAIQGGSARTSIIENASMPDWE</sequence>
<protein>
    <submittedName>
        <fullName evidence="1">Carboxypeptidase-like protein</fullName>
    </submittedName>
</protein>
<gene>
    <name evidence="1" type="ORF">BD809_105166</name>
</gene>
<accession>A0A5S5C4P7</accession>
<keyword evidence="1" id="KW-0121">Carboxypeptidase</keyword>